<accession>A0A4S3ZPQ5</accession>
<dbReference type="InterPro" id="IPR036249">
    <property type="entry name" value="Thioredoxin-like_sf"/>
</dbReference>
<dbReference type="Proteomes" id="UP000307507">
    <property type="component" value="Unassembled WGS sequence"/>
</dbReference>
<reference evidence="1 2" key="1">
    <citation type="submission" date="2019-04" db="EMBL/GenBank/DDBJ databases">
        <title>Flavobacterium sp. nov. isolated from construction timber.</title>
        <authorList>
            <person name="Lin S.-Y."/>
            <person name="Chang C.-T."/>
            <person name="Young C.-C."/>
        </authorList>
    </citation>
    <scope>NUCLEOTIDE SEQUENCE [LARGE SCALE GENOMIC DNA]</scope>
    <source>
        <strain evidence="1 2">CC-CTC003</strain>
    </source>
</reference>
<dbReference type="SUPFAM" id="SSF52833">
    <property type="entry name" value="Thioredoxin-like"/>
    <property type="match status" value="1"/>
</dbReference>
<dbReference type="AlphaFoldDB" id="A0A4S3ZPQ5"/>
<comment type="caution">
    <text evidence="1">The sequence shown here is derived from an EMBL/GenBank/DDBJ whole genome shotgun (WGS) entry which is preliminary data.</text>
</comment>
<organism evidence="1 2">
    <name type="scientific">Flavobacterium supellecticarium</name>
    <dbReference type="NCBI Taxonomy" id="2565924"/>
    <lineage>
        <taxon>Bacteria</taxon>
        <taxon>Pseudomonadati</taxon>
        <taxon>Bacteroidota</taxon>
        <taxon>Flavobacteriia</taxon>
        <taxon>Flavobacteriales</taxon>
        <taxon>Flavobacteriaceae</taxon>
        <taxon>Flavobacterium</taxon>
    </lineage>
</organism>
<proteinExistence type="predicted"/>
<gene>
    <name evidence="1" type="ORF">E6C50_17070</name>
</gene>
<evidence type="ECO:0000313" key="2">
    <source>
        <dbReference type="Proteomes" id="UP000307507"/>
    </source>
</evidence>
<evidence type="ECO:0000313" key="1">
    <source>
        <dbReference type="EMBL" id="THF47470.1"/>
    </source>
</evidence>
<protein>
    <submittedName>
        <fullName evidence="1">(2Fe-2S) ferredoxin domain-containing protein</fullName>
    </submittedName>
</protein>
<dbReference type="EMBL" id="SSNZ01000012">
    <property type="protein sequence ID" value="THF47470.1"/>
    <property type="molecule type" value="Genomic_DNA"/>
</dbReference>
<sequence length="94" mass="10541">MKKLDAPQKAIYFCDGSKCSKENKHNRKAIRTLVKEAGLKNEVALVKTFCTDNCKCAPVIAVQPENLWFGDVSEKKAIQIFEEYIAPPILTIAK</sequence>
<dbReference type="CDD" id="cd02980">
    <property type="entry name" value="TRX_Fd_family"/>
    <property type="match status" value="1"/>
</dbReference>
<dbReference type="OrthoDB" id="99480at2"/>
<dbReference type="Gene3D" id="3.40.30.10">
    <property type="entry name" value="Glutaredoxin"/>
    <property type="match status" value="1"/>
</dbReference>
<name>A0A4S3ZPQ5_9FLAO</name>
<keyword evidence="2" id="KW-1185">Reference proteome</keyword>
<dbReference type="RefSeq" id="WP_136404460.1">
    <property type="nucleotide sequence ID" value="NZ_SSNZ01000012.1"/>
</dbReference>